<dbReference type="PANTHER" id="PTHR30204:SF69">
    <property type="entry name" value="MERR-FAMILY TRANSCRIPTIONAL REGULATOR"/>
    <property type="match status" value="1"/>
</dbReference>
<dbReference type="Gene3D" id="1.10.490.50">
    <property type="entry name" value="Antibiotic binding domain of TipA-like multidrug resistance regulators"/>
    <property type="match status" value="1"/>
</dbReference>
<name>A0A7Z0WSL2_9PSEU</name>
<protein>
    <submittedName>
        <fullName evidence="6">MerR family transcriptional regulator</fullName>
    </submittedName>
</protein>
<keyword evidence="2" id="KW-0805">Transcription regulation</keyword>
<keyword evidence="1" id="KW-0678">Repressor</keyword>
<evidence type="ECO:0000313" key="6">
    <source>
        <dbReference type="EMBL" id="OLF13157.1"/>
    </source>
</evidence>
<keyword evidence="4" id="KW-0804">Transcription</keyword>
<dbReference type="Pfam" id="PF07739">
    <property type="entry name" value="TipAS"/>
    <property type="match status" value="1"/>
</dbReference>
<dbReference type="Pfam" id="PF13411">
    <property type="entry name" value="MerR_1"/>
    <property type="match status" value="1"/>
</dbReference>
<dbReference type="InterPro" id="IPR012925">
    <property type="entry name" value="TipAS_dom"/>
</dbReference>
<dbReference type="InterPro" id="IPR036244">
    <property type="entry name" value="TipA-like_antibiotic-bd"/>
</dbReference>
<dbReference type="InterPro" id="IPR000551">
    <property type="entry name" value="MerR-type_HTH_dom"/>
</dbReference>
<comment type="caution">
    <text evidence="6">The sequence shown here is derived from an EMBL/GenBank/DDBJ whole genome shotgun (WGS) entry which is preliminary data.</text>
</comment>
<evidence type="ECO:0000256" key="3">
    <source>
        <dbReference type="ARBA" id="ARBA00023125"/>
    </source>
</evidence>
<reference evidence="6 7" key="1">
    <citation type="submission" date="2016-12" db="EMBL/GenBank/DDBJ databases">
        <title>The draft genome sequence of Actinophytocola xinjiangensis.</title>
        <authorList>
            <person name="Wang W."/>
            <person name="Yuan L."/>
        </authorList>
    </citation>
    <scope>NUCLEOTIDE SEQUENCE [LARGE SCALE GENOMIC DNA]</scope>
    <source>
        <strain evidence="6 7">CGMCC 4.4663</strain>
    </source>
</reference>
<dbReference type="Gene3D" id="1.10.1660.10">
    <property type="match status" value="1"/>
</dbReference>
<keyword evidence="7" id="KW-1185">Reference proteome</keyword>
<gene>
    <name evidence="6" type="ORF">BLA60_05310</name>
</gene>
<organism evidence="6 7">
    <name type="scientific">Actinophytocola xinjiangensis</name>
    <dbReference type="NCBI Taxonomy" id="485602"/>
    <lineage>
        <taxon>Bacteria</taxon>
        <taxon>Bacillati</taxon>
        <taxon>Actinomycetota</taxon>
        <taxon>Actinomycetes</taxon>
        <taxon>Pseudonocardiales</taxon>
        <taxon>Pseudonocardiaceae</taxon>
    </lineage>
</organism>
<dbReference type="SUPFAM" id="SSF46955">
    <property type="entry name" value="Putative DNA-binding domain"/>
    <property type="match status" value="1"/>
</dbReference>
<keyword evidence="3" id="KW-0238">DNA-binding</keyword>
<dbReference type="GO" id="GO:0003677">
    <property type="term" value="F:DNA binding"/>
    <property type="evidence" value="ECO:0007669"/>
    <property type="project" value="UniProtKB-KW"/>
</dbReference>
<dbReference type="RefSeq" id="WP_075132065.1">
    <property type="nucleotide sequence ID" value="NZ_MSIF01000002.1"/>
</dbReference>
<dbReference type="InterPro" id="IPR009061">
    <property type="entry name" value="DNA-bd_dom_put_sf"/>
</dbReference>
<dbReference type="CDD" id="cd01106">
    <property type="entry name" value="HTH_TipAL-Mta"/>
    <property type="match status" value="1"/>
</dbReference>
<dbReference type="InterPro" id="IPR047057">
    <property type="entry name" value="MerR_fam"/>
</dbReference>
<proteinExistence type="predicted"/>
<evidence type="ECO:0000256" key="1">
    <source>
        <dbReference type="ARBA" id="ARBA00022491"/>
    </source>
</evidence>
<dbReference type="PROSITE" id="PS50937">
    <property type="entry name" value="HTH_MERR_2"/>
    <property type="match status" value="1"/>
</dbReference>
<sequence length="266" mass="29759">MVDHETGGVTVGAAADLVNVTVRTLHHWDEIGLASPSGRSPAGYRLYTEPDLDRLHRVVAYRETGLGLDAIRTVLDDATTEITATLREQRAHLAERIHDLHRLDERLSRMTEAHEHGILLTAEEQRETFGKDWNPDHTRLARVAWGDTPQWARFAERSAARTRPQWQSLADAMHALQADLATALTAGTLPGTPTANDLVDRHRELFSNFFPLTRQMQVCLGRLFESDPGFAAHYNGVADGLATWFRQIIDESARANGIDPDTATWR</sequence>
<dbReference type="AlphaFoldDB" id="A0A7Z0WSL2"/>
<dbReference type="Proteomes" id="UP000185696">
    <property type="component" value="Unassembled WGS sequence"/>
</dbReference>
<dbReference type="GO" id="GO:0003700">
    <property type="term" value="F:DNA-binding transcription factor activity"/>
    <property type="evidence" value="ECO:0007669"/>
    <property type="project" value="InterPro"/>
</dbReference>
<accession>A0A7Z0WSL2</accession>
<evidence type="ECO:0000313" key="7">
    <source>
        <dbReference type="Proteomes" id="UP000185696"/>
    </source>
</evidence>
<dbReference type="EMBL" id="MSIF01000002">
    <property type="protein sequence ID" value="OLF13157.1"/>
    <property type="molecule type" value="Genomic_DNA"/>
</dbReference>
<evidence type="ECO:0000256" key="4">
    <source>
        <dbReference type="ARBA" id="ARBA00023163"/>
    </source>
</evidence>
<evidence type="ECO:0000256" key="2">
    <source>
        <dbReference type="ARBA" id="ARBA00023015"/>
    </source>
</evidence>
<feature type="domain" description="HTH merR-type" evidence="5">
    <location>
        <begin position="10"/>
        <end position="77"/>
    </location>
</feature>
<dbReference type="PANTHER" id="PTHR30204">
    <property type="entry name" value="REDOX-CYCLING DRUG-SENSING TRANSCRIPTIONAL ACTIVATOR SOXR"/>
    <property type="match status" value="1"/>
</dbReference>
<dbReference type="SMART" id="SM00422">
    <property type="entry name" value="HTH_MERR"/>
    <property type="match status" value="1"/>
</dbReference>
<dbReference type="SUPFAM" id="SSF89082">
    <property type="entry name" value="Antibiotic binding domain of TipA-like multidrug resistance regulators"/>
    <property type="match status" value="1"/>
</dbReference>
<evidence type="ECO:0000259" key="5">
    <source>
        <dbReference type="PROSITE" id="PS50937"/>
    </source>
</evidence>